<dbReference type="Proteomes" id="UP000272440">
    <property type="component" value="Unassembled WGS sequence"/>
</dbReference>
<sequence>MTMSSAAYDQMAKEQQIRSNFAKKRADLEKSSASMGSAFYKSQSDVLDKEEQKQLSIVRNGARDKAQVEGSWTEGLRAGLREWGADATNIYAVFVTPPSMQWMAWPILSGKWRRGEIVIQGDGAVYH</sequence>
<reference evidence="1 2" key="1">
    <citation type="journal article" date="2019" name="Antimicrob. Agents Chemother.">
        <title>Applying Rapid Whole Genome Sequencing to Predict Phenotypic Antimicrobial Susceptibility Testing Results Among Carbapenem-Resistant Klebsiella pneumoniae Clinical Isolates.</title>
        <authorList>
            <person name="Tamma P.D."/>
            <person name="Fan Y."/>
            <person name="Bergman Y."/>
            <person name="Pertea G."/>
            <person name="Kazmi A."/>
            <person name="Lewis S."/>
            <person name="Carroll K.C."/>
            <person name="Schatz M.C."/>
            <person name="Timp W."/>
            <person name="Simner P.J."/>
        </authorList>
    </citation>
    <scope>NUCLEOTIDE SEQUENCE [LARGE SCALE GENOMIC DNA]</scope>
    <source>
        <strain evidence="1 2">KLPN_33</strain>
    </source>
</reference>
<dbReference type="AlphaFoldDB" id="A0A3P2EHS6"/>
<name>A0A3P2EHS6_KLEPN</name>
<accession>A0A3P2EHS6</accession>
<protein>
    <submittedName>
        <fullName evidence="1">Uncharacterized protein</fullName>
    </submittedName>
</protein>
<dbReference type="EMBL" id="RCZY01000002">
    <property type="protein sequence ID" value="RRE43213.1"/>
    <property type="molecule type" value="Genomic_DNA"/>
</dbReference>
<proteinExistence type="predicted"/>
<organism evidence="1 2">
    <name type="scientific">Klebsiella pneumoniae</name>
    <dbReference type="NCBI Taxonomy" id="573"/>
    <lineage>
        <taxon>Bacteria</taxon>
        <taxon>Pseudomonadati</taxon>
        <taxon>Pseudomonadota</taxon>
        <taxon>Gammaproteobacteria</taxon>
        <taxon>Enterobacterales</taxon>
        <taxon>Enterobacteriaceae</taxon>
        <taxon>Klebsiella/Raoultella group</taxon>
        <taxon>Klebsiella</taxon>
        <taxon>Klebsiella pneumoniae complex</taxon>
    </lineage>
</organism>
<evidence type="ECO:0000313" key="1">
    <source>
        <dbReference type="EMBL" id="RRE43213.1"/>
    </source>
</evidence>
<comment type="caution">
    <text evidence="1">The sequence shown here is derived from an EMBL/GenBank/DDBJ whole genome shotgun (WGS) entry which is preliminary data.</text>
</comment>
<gene>
    <name evidence="1" type="ORF">EAO28_03730</name>
</gene>
<evidence type="ECO:0000313" key="2">
    <source>
        <dbReference type="Proteomes" id="UP000272440"/>
    </source>
</evidence>